<evidence type="ECO:0000313" key="9">
    <source>
        <dbReference type="Proteomes" id="UP000758611"/>
    </source>
</evidence>
<dbReference type="InterPro" id="IPR039661">
    <property type="entry name" value="ELP3"/>
</dbReference>
<dbReference type="PROSITE" id="PS51918">
    <property type="entry name" value="RADICAL_SAM"/>
    <property type="match status" value="1"/>
</dbReference>
<evidence type="ECO:0000259" key="7">
    <source>
        <dbReference type="PROSITE" id="PS51918"/>
    </source>
</evidence>
<dbReference type="RefSeq" id="WP_278477042.1">
    <property type="nucleotide sequence ID" value="NZ_JABZRE010000003.1"/>
</dbReference>
<dbReference type="SFLD" id="SFLDS00029">
    <property type="entry name" value="Radical_SAM"/>
    <property type="match status" value="1"/>
</dbReference>
<comment type="cofactor">
    <cofactor evidence="1">
        <name>[4Fe-4S] cluster</name>
        <dbReference type="ChEBI" id="CHEBI:49883"/>
    </cofactor>
</comment>
<keyword evidence="3" id="KW-0949">S-adenosyl-L-methionine</keyword>
<evidence type="ECO:0000256" key="3">
    <source>
        <dbReference type="ARBA" id="ARBA00022691"/>
    </source>
</evidence>
<keyword evidence="6" id="KW-0411">Iron-sulfur</keyword>
<dbReference type="PANTHER" id="PTHR11135">
    <property type="entry name" value="HISTONE ACETYLTRANSFERASE-RELATED"/>
    <property type="match status" value="1"/>
</dbReference>
<dbReference type="Gene3D" id="3.20.20.70">
    <property type="entry name" value="Aldolase class I"/>
    <property type="match status" value="1"/>
</dbReference>
<feature type="domain" description="Radical SAM core" evidence="7">
    <location>
        <begin position="17"/>
        <end position="260"/>
    </location>
</feature>
<evidence type="ECO:0000256" key="5">
    <source>
        <dbReference type="ARBA" id="ARBA00023004"/>
    </source>
</evidence>
<dbReference type="Pfam" id="PF04055">
    <property type="entry name" value="Radical_SAM"/>
    <property type="match status" value="1"/>
</dbReference>
<keyword evidence="4" id="KW-0479">Metal-binding</keyword>
<dbReference type="InterPro" id="IPR013785">
    <property type="entry name" value="Aldolase_TIM"/>
</dbReference>
<dbReference type="SMART" id="SM00729">
    <property type="entry name" value="Elp3"/>
    <property type="match status" value="1"/>
</dbReference>
<keyword evidence="5" id="KW-0408">Iron</keyword>
<dbReference type="GO" id="GO:0003824">
    <property type="term" value="F:catalytic activity"/>
    <property type="evidence" value="ECO:0007669"/>
    <property type="project" value="InterPro"/>
</dbReference>
<comment type="caution">
    <text evidence="8">The sequence shown here is derived from an EMBL/GenBank/DDBJ whole genome shotgun (WGS) entry which is preliminary data.</text>
</comment>
<dbReference type="EMBL" id="JABZRE010000003">
    <property type="protein sequence ID" value="MBF1306468.1"/>
    <property type="molecule type" value="Genomic_DNA"/>
</dbReference>
<dbReference type="SUPFAM" id="SSF102114">
    <property type="entry name" value="Radical SAM enzymes"/>
    <property type="match status" value="1"/>
</dbReference>
<dbReference type="GO" id="GO:0051539">
    <property type="term" value="F:4 iron, 4 sulfur cluster binding"/>
    <property type="evidence" value="ECO:0007669"/>
    <property type="project" value="UniProtKB-KW"/>
</dbReference>
<proteinExistence type="predicted"/>
<dbReference type="NCBIfam" id="TIGR01212">
    <property type="entry name" value="TIGR01212 family radical SAM protein"/>
    <property type="match status" value="1"/>
</dbReference>
<accession>A0A930DZT2</accession>
<evidence type="ECO:0000313" key="8">
    <source>
        <dbReference type="EMBL" id="MBF1306468.1"/>
    </source>
</evidence>
<dbReference type="InterPro" id="IPR007197">
    <property type="entry name" value="rSAM"/>
</dbReference>
<evidence type="ECO:0000256" key="6">
    <source>
        <dbReference type="ARBA" id="ARBA00023014"/>
    </source>
</evidence>
<keyword evidence="2" id="KW-0004">4Fe-4S</keyword>
<name>A0A930DZT2_9FIRM</name>
<evidence type="ECO:0000256" key="1">
    <source>
        <dbReference type="ARBA" id="ARBA00001966"/>
    </source>
</evidence>
<organism evidence="8 9">
    <name type="scientific">Parvimonas micra</name>
    <dbReference type="NCBI Taxonomy" id="33033"/>
    <lineage>
        <taxon>Bacteria</taxon>
        <taxon>Bacillati</taxon>
        <taxon>Bacillota</taxon>
        <taxon>Tissierellia</taxon>
        <taxon>Tissierellales</taxon>
        <taxon>Peptoniphilaceae</taxon>
        <taxon>Parvimonas</taxon>
    </lineage>
</organism>
<dbReference type="InterPro" id="IPR058240">
    <property type="entry name" value="rSAM_sf"/>
</dbReference>
<dbReference type="PANTHER" id="PTHR11135:SF1">
    <property type="entry name" value="PROTEIN YHCC"/>
    <property type="match status" value="1"/>
</dbReference>
<protein>
    <submittedName>
        <fullName evidence="8">TIGR01212 family radical SAM protein</fullName>
    </submittedName>
</protein>
<sequence>MLEEDFYRTYSKYLKDIYGEKVYKLPVKLNLSCPNRDGNIATGGCIFCGEEGGSFENCHISMSVREQVLKNKAYISKKYNAKKFIVYFQNFTNTYLGIDDFKKMIEDSIVDDDIIGISLSTRPDCILEEQLLFLKNFQKNRNLEIDFELGLQTVNYRTLIKLNRGHTLAEFINAVNLIHKFGFRVCTHIIVGLPWDDELDMVESAKILSALKVEEVKLHSLYIVKNTVLGEMYSKGEIELISKAKFIDLVISFLRNLDKKIVLQRLLGRVPEENSLFCNWNTSWWKIRDEILEKMDKNNFRQGDLFNNFEGVVKKQ</sequence>
<dbReference type="Pfam" id="PF16199">
    <property type="entry name" value="Radical_SAM_C"/>
    <property type="match status" value="1"/>
</dbReference>
<reference evidence="8" key="1">
    <citation type="submission" date="2020-04" db="EMBL/GenBank/DDBJ databases">
        <title>Deep metagenomics examines the oral microbiome during advanced dental caries in children, revealing novel taxa and co-occurrences with host molecules.</title>
        <authorList>
            <person name="Baker J.L."/>
            <person name="Morton J.T."/>
            <person name="Dinis M."/>
            <person name="Alvarez R."/>
            <person name="Tran N.C."/>
            <person name="Knight R."/>
            <person name="Edlund A."/>
        </authorList>
    </citation>
    <scope>NUCLEOTIDE SEQUENCE</scope>
    <source>
        <strain evidence="8">JCVI_23_bin.11</strain>
    </source>
</reference>
<gene>
    <name evidence="8" type="ORF">HXM94_01580</name>
</gene>
<evidence type="ECO:0000256" key="4">
    <source>
        <dbReference type="ARBA" id="ARBA00022723"/>
    </source>
</evidence>
<dbReference type="GO" id="GO:0046872">
    <property type="term" value="F:metal ion binding"/>
    <property type="evidence" value="ECO:0007669"/>
    <property type="project" value="UniProtKB-KW"/>
</dbReference>
<dbReference type="InterPro" id="IPR032432">
    <property type="entry name" value="Radical_SAM_C"/>
</dbReference>
<dbReference type="Proteomes" id="UP000758611">
    <property type="component" value="Unassembled WGS sequence"/>
</dbReference>
<evidence type="ECO:0000256" key="2">
    <source>
        <dbReference type="ARBA" id="ARBA00022485"/>
    </source>
</evidence>
<dbReference type="SFLD" id="SFLDG01091">
    <property type="entry name" value="uncharacterized_CHP01210-like"/>
    <property type="match status" value="1"/>
</dbReference>
<dbReference type="SFLD" id="SFLDG01086">
    <property type="entry name" value="elongater_protein-like"/>
    <property type="match status" value="1"/>
</dbReference>
<dbReference type="InterPro" id="IPR005911">
    <property type="entry name" value="YhcC-like"/>
</dbReference>
<dbReference type="InterPro" id="IPR006638">
    <property type="entry name" value="Elp3/MiaA/NifB-like_rSAM"/>
</dbReference>
<dbReference type="AlphaFoldDB" id="A0A930DZT2"/>